<dbReference type="AlphaFoldDB" id="F7DZB2"/>
<dbReference type="PANTHER" id="PTHR24212">
    <property type="entry name" value="ZYXIN/TRIP6"/>
    <property type="match status" value="1"/>
</dbReference>
<dbReference type="GO" id="GO:0007160">
    <property type="term" value="P:cell-matrix adhesion"/>
    <property type="evidence" value="ECO:0007669"/>
    <property type="project" value="Ensembl"/>
</dbReference>
<comment type="similarity">
    <text evidence="4">Belongs to the zyxin/ajuba family.</text>
</comment>
<organism evidence="19 20">
    <name type="scientific">Equus caballus</name>
    <name type="common">Horse</name>
    <dbReference type="NCBI Taxonomy" id="9796"/>
    <lineage>
        <taxon>Eukaryota</taxon>
        <taxon>Metazoa</taxon>
        <taxon>Chordata</taxon>
        <taxon>Craniata</taxon>
        <taxon>Vertebrata</taxon>
        <taxon>Euteleostomi</taxon>
        <taxon>Mammalia</taxon>
        <taxon>Eutheria</taxon>
        <taxon>Laurasiatheria</taxon>
        <taxon>Perissodactyla</taxon>
        <taxon>Equidae</taxon>
        <taxon>Equus</taxon>
    </lineage>
</organism>
<sequence length="669" mass="71269">MVSLPLSPRPLPPSLFAASLPGWLKAARDRDAESADPAPRRPPRSVVHAPARGEARGAARGRPPGGAGGAEGSRAARGSSAGSAPRNPAPHRPQLGLVMAAPRPPPAISVSVSAPAFYAPQKKFGPVVAPKPKVNPFRPGDSEAPSAAGAQRAQMGRVGEIPPPPPEDLPLPPPPLLGDGDDTEGSLGGAFPPPPPPIEEPFPPAPLEEEIFPSPPPPVVEEGGPEAPIPLPPQPREKVSSIDLEIDSLSSLLDDMTKNDPFKARVSSGYTPPAVATPFISKSSTKPATGGTAPLPPWKSPSSSQSLPQAQAQSPSQTQFHVQPQPQAKPQVQLHVQPQPQSVPLANTQPRGPPAPSPAPKFSPVTPKFTPVASKFSPGAPGGPGSQPNQKLGPPEVPSSTGPGSPQPPSFTYAQQREKPRVQEKQHPVPPPAQNQNQVRSPGAPGPLTLKEVEELEQLTQQLMQDMEHPQRQNVAVNEFCGRCHQPLARAQPAVRALGQLFHITCFTCHQCEQQLQGQQFYSLEGAPYCEGCYTDTLEKCNTCGQPITDRMLRATGKAYHPQCFTCVVCACPLEGTSFIVDQNNWPHCVPDYHKQYAPRCSVCAEPIMPEPGREETVRVVALDKNFHMKCYKCEDCGKLLSIEADDNGCFPLDGHVLCRKCHTARAQT</sequence>
<comment type="function">
    <text evidence="15">Adhesion plaque protein. Binds alpha-actinin and the CRP protein. Important for targeting TES and ENA/VASP family members to focal adhesions and for the formation of actin-rich structures. May be a component of a signal transduction pathway that mediates adhesion-stimulated changes in gene expression.</text>
</comment>
<evidence type="ECO:0000256" key="5">
    <source>
        <dbReference type="ARBA" id="ARBA00022490"/>
    </source>
</evidence>
<evidence type="ECO:0000259" key="18">
    <source>
        <dbReference type="PROSITE" id="PS50023"/>
    </source>
</evidence>
<dbReference type="PANTHER" id="PTHR24212:SF1">
    <property type="entry name" value="ZYXIN"/>
    <property type="match status" value="1"/>
</dbReference>
<dbReference type="GO" id="GO:0005925">
    <property type="term" value="C:focal adhesion"/>
    <property type="evidence" value="ECO:0000318"/>
    <property type="project" value="GO_Central"/>
</dbReference>
<evidence type="ECO:0000256" key="16">
    <source>
        <dbReference type="PROSITE-ProRule" id="PRU00125"/>
    </source>
</evidence>
<dbReference type="FunFam" id="2.10.110.10:FF:000027">
    <property type="entry name" value="lipoma-preferred partner isoform X1"/>
    <property type="match status" value="1"/>
</dbReference>
<dbReference type="Proteomes" id="UP000002281">
    <property type="component" value="Chromosome 4"/>
</dbReference>
<reference evidence="19 20" key="1">
    <citation type="journal article" date="2009" name="Science">
        <title>Genome sequence, comparative analysis, and population genetics of the domestic horse.</title>
        <authorList>
            <consortium name="Broad Institute Genome Sequencing Platform"/>
            <consortium name="Broad Institute Whole Genome Assembly Team"/>
            <person name="Wade C.M."/>
            <person name="Giulotto E."/>
            <person name="Sigurdsson S."/>
            <person name="Zoli M."/>
            <person name="Gnerre S."/>
            <person name="Imsland F."/>
            <person name="Lear T.L."/>
            <person name="Adelson D.L."/>
            <person name="Bailey E."/>
            <person name="Bellone R.R."/>
            <person name="Bloecker H."/>
            <person name="Distl O."/>
            <person name="Edgar R.C."/>
            <person name="Garber M."/>
            <person name="Leeb T."/>
            <person name="Mauceli E."/>
            <person name="MacLeod J.N."/>
            <person name="Penedo M.C.T."/>
            <person name="Raison J.M."/>
            <person name="Sharpe T."/>
            <person name="Vogel J."/>
            <person name="Andersson L."/>
            <person name="Antczak D.F."/>
            <person name="Biagi T."/>
            <person name="Binns M.M."/>
            <person name="Chowdhary B.P."/>
            <person name="Coleman S.J."/>
            <person name="Della Valle G."/>
            <person name="Fryc S."/>
            <person name="Guerin G."/>
            <person name="Hasegawa T."/>
            <person name="Hill E.W."/>
            <person name="Jurka J."/>
            <person name="Kiialainen A."/>
            <person name="Lindgren G."/>
            <person name="Liu J."/>
            <person name="Magnani E."/>
            <person name="Mickelson J.R."/>
            <person name="Murray J."/>
            <person name="Nergadze S.G."/>
            <person name="Onofrio R."/>
            <person name="Pedroni S."/>
            <person name="Piras M.F."/>
            <person name="Raudsepp T."/>
            <person name="Rocchi M."/>
            <person name="Roeed K.H."/>
            <person name="Ryder O.A."/>
            <person name="Searle S."/>
            <person name="Skow L."/>
            <person name="Swinburne J.E."/>
            <person name="Syvaenen A.C."/>
            <person name="Tozaki T."/>
            <person name="Valberg S.J."/>
            <person name="Vaudin M."/>
            <person name="White J.R."/>
            <person name="Zody M.C."/>
            <person name="Lander E.S."/>
            <person name="Lindblad-Toh K."/>
        </authorList>
    </citation>
    <scope>NUCLEOTIDE SEQUENCE [LARGE SCALE GENOMIC DNA]</scope>
    <source>
        <strain evidence="19 20">Thoroughbred</strain>
    </source>
</reference>
<evidence type="ECO:0000313" key="20">
    <source>
        <dbReference type="Proteomes" id="UP000002281"/>
    </source>
</evidence>
<evidence type="ECO:0000256" key="6">
    <source>
        <dbReference type="ARBA" id="ARBA00022723"/>
    </source>
</evidence>
<dbReference type="Ensembl" id="ENSECAT00000021816.3">
    <property type="protein sequence ID" value="ENSECAP00000017991.3"/>
    <property type="gene ID" value="ENSECAG00000020227.4"/>
</dbReference>
<reference evidence="19" key="3">
    <citation type="submission" date="2025-09" db="UniProtKB">
        <authorList>
            <consortium name="Ensembl"/>
        </authorList>
    </citation>
    <scope>IDENTIFICATION</scope>
    <source>
        <strain evidence="19">Thoroughbred</strain>
    </source>
</reference>
<evidence type="ECO:0000256" key="7">
    <source>
        <dbReference type="ARBA" id="ARBA00022737"/>
    </source>
</evidence>
<feature type="compositionally biased region" description="Low complexity" evidence="17">
    <location>
        <begin position="72"/>
        <end position="86"/>
    </location>
</feature>
<feature type="domain" description="LIM zinc-binding" evidence="18">
    <location>
        <begin position="539"/>
        <end position="599"/>
    </location>
</feature>
<dbReference type="PROSITE" id="PS50023">
    <property type="entry name" value="LIM_DOMAIN_2"/>
    <property type="match status" value="3"/>
</dbReference>
<evidence type="ECO:0000256" key="1">
    <source>
        <dbReference type="ARBA" id="ARBA00004123"/>
    </source>
</evidence>
<feature type="domain" description="LIM zinc-binding" evidence="18">
    <location>
        <begin position="479"/>
        <end position="538"/>
    </location>
</feature>
<evidence type="ECO:0007829" key="22">
    <source>
        <dbReference type="PeptideAtlas" id="F7DZB2"/>
    </source>
</evidence>
<dbReference type="GeneTree" id="ENSGT00940000154273"/>
<keyword evidence="8 16" id="KW-0862">Zinc</keyword>
<accession>F7DZB2</accession>
<feature type="domain" description="LIM zinc-binding" evidence="18">
    <location>
        <begin position="600"/>
        <end position="669"/>
    </location>
</feature>
<dbReference type="Gene3D" id="2.10.110.10">
    <property type="entry name" value="Cysteine Rich Protein"/>
    <property type="match status" value="3"/>
</dbReference>
<dbReference type="ExpressionAtlas" id="F7DZB2">
    <property type="expression patterns" value="baseline"/>
</dbReference>
<evidence type="ECO:0000256" key="8">
    <source>
        <dbReference type="ARBA" id="ARBA00022833"/>
    </source>
</evidence>
<dbReference type="CDD" id="cd09349">
    <property type="entry name" value="LIM1_Zyxin"/>
    <property type="match status" value="1"/>
</dbReference>
<keyword evidence="22" id="KW-1267">Proteomics identification</keyword>
<feature type="compositionally biased region" description="Pro residues" evidence="17">
    <location>
        <begin position="191"/>
        <end position="206"/>
    </location>
</feature>
<keyword evidence="11 16" id="KW-0440">LIM domain</keyword>
<gene>
    <name evidence="19 21" type="primary">ZYX</name>
</gene>
<dbReference type="CDD" id="cd09435">
    <property type="entry name" value="LIM3_Zyxin"/>
    <property type="match status" value="1"/>
</dbReference>
<evidence type="ECO:0000313" key="19">
    <source>
        <dbReference type="Ensembl" id="ENSECAP00000017991.3"/>
    </source>
</evidence>
<evidence type="ECO:0000256" key="12">
    <source>
        <dbReference type="ARBA" id="ARBA00023212"/>
    </source>
</evidence>
<dbReference type="GO" id="GO:0005829">
    <property type="term" value="C:cytosol"/>
    <property type="evidence" value="ECO:0007669"/>
    <property type="project" value="Ensembl"/>
</dbReference>
<evidence type="ECO:0000256" key="4">
    <source>
        <dbReference type="ARBA" id="ARBA00009611"/>
    </source>
</evidence>
<evidence type="ECO:0000256" key="9">
    <source>
        <dbReference type="ARBA" id="ARBA00022889"/>
    </source>
</evidence>
<keyword evidence="9" id="KW-0130">Cell adhesion</keyword>
<dbReference type="InterPro" id="IPR001781">
    <property type="entry name" value="Znf_LIM"/>
</dbReference>
<evidence type="ECO:0000256" key="11">
    <source>
        <dbReference type="ARBA" id="ARBA00023038"/>
    </source>
</evidence>
<feature type="region of interest" description="Disordered" evidence="17">
    <location>
        <begin position="121"/>
        <end position="241"/>
    </location>
</feature>
<feature type="compositionally biased region" description="Basic and acidic residues" evidence="17">
    <location>
        <begin position="416"/>
        <end position="427"/>
    </location>
</feature>
<dbReference type="GO" id="GO:0046872">
    <property type="term" value="F:metal ion binding"/>
    <property type="evidence" value="ECO:0007669"/>
    <property type="project" value="UniProtKB-KW"/>
</dbReference>
<keyword evidence="12" id="KW-0206">Cytoskeleton</keyword>
<dbReference type="Bgee" id="ENSECAG00000020227">
    <property type="expression patterns" value="Expressed in blood and 23 other cell types or tissues"/>
</dbReference>
<dbReference type="HOGENOM" id="CLU_001357_10_2_1"/>
<keyword evidence="7" id="KW-0677">Repeat</keyword>
<evidence type="ECO:0000313" key="21">
    <source>
        <dbReference type="VGNC" id="VGNC:25430"/>
    </source>
</evidence>
<dbReference type="GO" id="GO:0071346">
    <property type="term" value="P:cellular response to type II interferon"/>
    <property type="evidence" value="ECO:0007669"/>
    <property type="project" value="Ensembl"/>
</dbReference>
<dbReference type="VGNC" id="VGNC:25430">
    <property type="gene designation" value="ZYX"/>
</dbReference>
<keyword evidence="10" id="KW-0965">Cell junction</keyword>
<dbReference type="CDD" id="cd09353">
    <property type="entry name" value="LIM2_Zyxin"/>
    <property type="match status" value="1"/>
</dbReference>
<reference evidence="19" key="2">
    <citation type="submission" date="2025-08" db="UniProtKB">
        <authorList>
            <consortium name="Ensembl"/>
        </authorList>
    </citation>
    <scope>IDENTIFICATION</scope>
    <source>
        <strain evidence="19">Thoroughbred</strain>
    </source>
</reference>
<keyword evidence="6 16" id="KW-0479">Metal-binding</keyword>
<keyword evidence="5" id="KW-0963">Cytoplasm</keyword>
<keyword evidence="20" id="KW-1185">Reference proteome</keyword>
<dbReference type="GO" id="GO:0007229">
    <property type="term" value="P:integrin-mediated signaling pathway"/>
    <property type="evidence" value="ECO:0000318"/>
    <property type="project" value="GO_Central"/>
</dbReference>
<evidence type="ECO:0000256" key="15">
    <source>
        <dbReference type="ARBA" id="ARBA00057245"/>
    </source>
</evidence>
<feature type="compositionally biased region" description="Pro residues" evidence="17">
    <location>
        <begin position="161"/>
        <end position="176"/>
    </location>
</feature>
<dbReference type="GO" id="GO:0005912">
    <property type="term" value="C:adherens junction"/>
    <property type="evidence" value="ECO:0007669"/>
    <property type="project" value="Ensembl"/>
</dbReference>
<dbReference type="Pfam" id="PF00412">
    <property type="entry name" value="LIM"/>
    <property type="match status" value="3"/>
</dbReference>
<evidence type="ECO:0000256" key="14">
    <source>
        <dbReference type="ARBA" id="ARBA00039396"/>
    </source>
</evidence>
<feature type="region of interest" description="Disordered" evidence="17">
    <location>
        <begin position="27"/>
        <end position="108"/>
    </location>
</feature>
<dbReference type="SUPFAM" id="SSF57716">
    <property type="entry name" value="Glucocorticoid receptor-like (DNA-binding domain)"/>
    <property type="match status" value="2"/>
</dbReference>
<evidence type="ECO:0000256" key="17">
    <source>
        <dbReference type="SAM" id="MobiDB-lite"/>
    </source>
</evidence>
<feature type="region of interest" description="Disordered" evidence="17">
    <location>
        <begin position="254"/>
        <end position="448"/>
    </location>
</feature>
<dbReference type="FunFam" id="2.10.110.10:FF:000057">
    <property type="entry name" value="Zyxin"/>
    <property type="match status" value="1"/>
</dbReference>
<evidence type="ECO:0000256" key="10">
    <source>
        <dbReference type="ARBA" id="ARBA00022949"/>
    </source>
</evidence>
<dbReference type="GO" id="GO:0007179">
    <property type="term" value="P:transforming growth factor beta receptor signaling pathway"/>
    <property type="evidence" value="ECO:0000318"/>
    <property type="project" value="GO_Central"/>
</dbReference>
<proteinExistence type="evidence at protein level"/>
<dbReference type="GO" id="GO:0005737">
    <property type="term" value="C:cytoplasm"/>
    <property type="evidence" value="ECO:0000318"/>
    <property type="project" value="GO_Central"/>
</dbReference>
<name>F7DZB2_HORSE</name>
<protein>
    <recommendedName>
        <fullName evidence="14">Zyxin</fullName>
    </recommendedName>
</protein>
<feature type="compositionally biased region" description="Low complexity" evidence="17">
    <location>
        <begin position="300"/>
        <end position="344"/>
    </location>
</feature>
<keyword evidence="13" id="KW-0539">Nucleus</keyword>
<comment type="subcellular location">
    <subcellularLocation>
        <location evidence="3">Cell junction</location>
        <location evidence="3">Focal adhesion</location>
    </subcellularLocation>
    <subcellularLocation>
        <location evidence="2">Cytoplasm</location>
        <location evidence="2">Cytoskeleton</location>
    </subcellularLocation>
    <subcellularLocation>
        <location evidence="1">Nucleus</location>
    </subcellularLocation>
</comment>
<dbReference type="GO" id="GO:0043149">
    <property type="term" value="P:stress fiber assembly"/>
    <property type="evidence" value="ECO:0007669"/>
    <property type="project" value="Ensembl"/>
</dbReference>
<feature type="compositionally biased region" description="Pro residues" evidence="17">
    <location>
        <begin position="351"/>
        <end position="361"/>
    </location>
</feature>
<evidence type="ECO:0000256" key="13">
    <source>
        <dbReference type="ARBA" id="ARBA00023242"/>
    </source>
</evidence>
<evidence type="ECO:0000256" key="3">
    <source>
        <dbReference type="ARBA" id="ARBA00004246"/>
    </source>
</evidence>
<dbReference type="GO" id="GO:0005634">
    <property type="term" value="C:nucleus"/>
    <property type="evidence" value="ECO:0007669"/>
    <property type="project" value="UniProtKB-SubCell"/>
</dbReference>
<dbReference type="GO" id="GO:0001725">
    <property type="term" value="C:stress fiber"/>
    <property type="evidence" value="ECO:0000318"/>
    <property type="project" value="GO_Central"/>
</dbReference>
<evidence type="ECO:0000256" key="2">
    <source>
        <dbReference type="ARBA" id="ARBA00004245"/>
    </source>
</evidence>
<dbReference type="PROSITE" id="PS00478">
    <property type="entry name" value="LIM_DOMAIN_1"/>
    <property type="match status" value="1"/>
</dbReference>
<dbReference type="FunFam" id="2.10.110.10:FF:000076">
    <property type="entry name" value="Zyxin"/>
    <property type="match status" value="1"/>
</dbReference>
<dbReference type="GO" id="GO:0005886">
    <property type="term" value="C:plasma membrane"/>
    <property type="evidence" value="ECO:0007669"/>
    <property type="project" value="Ensembl"/>
</dbReference>
<dbReference type="SMART" id="SM00132">
    <property type="entry name" value="LIM"/>
    <property type="match status" value="3"/>
</dbReference>
<dbReference type="GO" id="GO:0045335">
    <property type="term" value="C:phagocytic vesicle"/>
    <property type="evidence" value="ECO:0007669"/>
    <property type="project" value="Ensembl"/>
</dbReference>